<dbReference type="GO" id="GO:0006974">
    <property type="term" value="P:DNA damage response"/>
    <property type="evidence" value="ECO:0007669"/>
    <property type="project" value="UniProtKB-ARBA"/>
</dbReference>
<keyword evidence="10 20" id="KW-0347">Helicase</keyword>
<proteinExistence type="inferred from homology"/>
<keyword evidence="21" id="KW-1185">Reference proteome</keyword>
<keyword evidence="5" id="KW-0158">Chromosome</keyword>
<evidence type="ECO:0000256" key="17">
    <source>
        <dbReference type="SAM" id="MobiDB-lite"/>
    </source>
</evidence>
<evidence type="ECO:0000256" key="16">
    <source>
        <dbReference type="ARBA" id="ARBA00072281"/>
    </source>
</evidence>
<evidence type="ECO:0000256" key="3">
    <source>
        <dbReference type="ARBA" id="ARBA00004496"/>
    </source>
</evidence>
<evidence type="ECO:0000256" key="4">
    <source>
        <dbReference type="ARBA" id="ARBA00012551"/>
    </source>
</evidence>
<gene>
    <name evidence="20" type="primary">Helb</name>
    <name evidence="20" type="ORF">ODOGUJ_R05040</name>
</gene>
<dbReference type="InterPro" id="IPR050534">
    <property type="entry name" value="Coronavir_polyprotein_1ab"/>
</dbReference>
<dbReference type="Pfam" id="PF25894">
    <property type="entry name" value="WHD_HELB"/>
    <property type="match status" value="1"/>
</dbReference>
<evidence type="ECO:0000256" key="2">
    <source>
        <dbReference type="ARBA" id="ARBA00004286"/>
    </source>
</evidence>
<dbReference type="CDD" id="cd18809">
    <property type="entry name" value="SF1_C_RecD"/>
    <property type="match status" value="1"/>
</dbReference>
<protein>
    <recommendedName>
        <fullName evidence="16">DNA helicase B</fullName>
        <ecNumber evidence="4">3.6.4.12</ecNumber>
    </recommendedName>
</protein>
<comment type="function">
    <text evidence="14">5'-3' DNA helicase involved in DNA damage response by acting as an inhibitor of DNA end resection. Recruitment to single-stranded DNA (ssDNA) following DNA damage leads to inhibit the nucleases catalyzing resection, such as EXO1, BLM and DNA2, possibly via the 5'-3' ssDNA translocase activity of HELB. As cells approach S phase, DNA end resection is promoted by the nuclear export of HELB following phosphorylation. Acts independently of TP53BP1. Unwinds duplex DNA with 5'-3' polarity. Has single-strand DNA-dependent ATPase and DNA helicase activities. Prefers ATP and dATP as substrates. During S phase, may facilitate cellular recovery from replication stress.</text>
</comment>
<evidence type="ECO:0000256" key="5">
    <source>
        <dbReference type="ARBA" id="ARBA00022454"/>
    </source>
</evidence>
<evidence type="ECO:0000256" key="9">
    <source>
        <dbReference type="ARBA" id="ARBA00022801"/>
    </source>
</evidence>
<dbReference type="FunFam" id="3.40.50.300:FF:001523">
    <property type="entry name" value="Helicase (DNA) B"/>
    <property type="match status" value="1"/>
</dbReference>
<feature type="domain" description="UvrD-like helicase C-terminal" evidence="18">
    <location>
        <begin position="852"/>
        <end position="898"/>
    </location>
</feature>
<dbReference type="GO" id="GO:0006269">
    <property type="term" value="P:DNA replication, synthesis of primer"/>
    <property type="evidence" value="ECO:0007669"/>
    <property type="project" value="UniProtKB-ARBA"/>
</dbReference>
<keyword evidence="9" id="KW-0378">Hydrolase</keyword>
<feature type="compositionally biased region" description="Acidic residues" evidence="17">
    <location>
        <begin position="25"/>
        <end position="36"/>
    </location>
</feature>
<dbReference type="PANTHER" id="PTHR43788">
    <property type="entry name" value="DNA2/NAM7 HELICASE FAMILY MEMBER"/>
    <property type="match status" value="1"/>
</dbReference>
<feature type="domain" description="DNA helicase B winged helix" evidence="19">
    <location>
        <begin position="246"/>
        <end position="355"/>
    </location>
</feature>
<sequence>APRPDMAAAAELRGVLLPPRRAAEGSEEEEDEEAEEEPHLAEAALLEASGRELAAALPPRRAAVIQESSRKEYEVVGRFPLVGPWWTVNVKVKKGGSKYFVQGYPSYFLRTDIEDNNRQVFSLFLKECGVPEYFQEKFFAWLPAKSTLSFGNLEEKLKQFQVAHLSTGKKPGDTKDFDILYYIWKSVAGKAVLVALTYPMILEFLPTLLPRHFCSLLDTMCWQRKTENDDMDGETVHFEDEILAKLDEILKNQPWKLGFSRITYRELKLSYCEATWDAFCQCEHLLWKIPDLQKNALILYNKLKKHCREMGHTYEDQDELTRFVSEYMPIEDAWQSLEFLKDENIVIREKTLVFLPHLYKSEKDIAMYVGDLLSKCSWQLDVDVRKILNPSEMSREVVDSEVNGLLAHEVEHLKDDNADSHHCENQFPEREAVSTSRTQSKAEVDLDQVIAIEKICSNPVTIISGKGGCGKSTIVSCLFRHLKQIEKEVEAASKDFEEDLDVSEEWDTSDRHWESENTCTKNPLNVLLTAPTGRAASLLSEKTKLPAYTLHQIIYSYKSWRQTEKEVPWKFSTVTVLIVDEGSLVSVHILSLVLRLLCEHAQLAKLIILGDTRQLPSIEPGNMLADIFNSLKSRGLSVELRTNHRAESQLIVDNATRISLRKLPEFDEVLKFSGWSKELPMPSPEKKFILIALPSDGAADNLQAAIKALLKKGPGLQDARQSQFIAFRRQDCDLINELCCQHYSNHLTRDHKRRLLFQVHDKISCMRNTYLKDLLPHSGIGWDPDHCKGRNGETTLSTETTEEGKRLCNGDIFFITQDVEIDKQRLLTISSTYSSTYTVSYKALKKLCHIKHAWARTIHTFQGSEVKTVVYVVGNPGRQHWQHVYTAVTRGRCRVYVIAEEMHLRKAVTNNNIPRKTRLQRFLREAIAKTNNWLTQTSSPLTKSWQSQEPGTRPVSLTRGVADSCEPGTDGIKQEGSTDLSKEQMGNLQQISPYKRQQSQAEDSEDAMKNSSPLGKNSPLGTTRLRSLTLEHVTPRKLFKS</sequence>
<comment type="subcellular location">
    <subcellularLocation>
        <location evidence="2">Chromosome</location>
    </subcellularLocation>
    <subcellularLocation>
        <location evidence="3">Cytoplasm</location>
    </subcellularLocation>
    <subcellularLocation>
        <location evidence="1">Nucleus</location>
    </subcellularLocation>
</comment>
<accession>A0A7K9YRF2</accession>
<reference evidence="20 21" key="1">
    <citation type="submission" date="2019-09" db="EMBL/GenBank/DDBJ databases">
        <title>Bird 10,000 Genomes (B10K) Project - Family phase.</title>
        <authorList>
            <person name="Zhang G."/>
        </authorList>
    </citation>
    <scope>NUCLEOTIDE SEQUENCE [LARGE SCALE GENOMIC DNA]</scope>
    <source>
        <strain evidence="20">B10K-DU-001-53</strain>
        <tissue evidence="20">Muscle</tissue>
    </source>
</reference>
<feature type="non-terminal residue" evidence="20">
    <location>
        <position position="1"/>
    </location>
</feature>
<dbReference type="Gene3D" id="3.40.50.300">
    <property type="entry name" value="P-loop containing nucleotide triphosphate hydrolases"/>
    <property type="match status" value="2"/>
</dbReference>
<evidence type="ECO:0000256" key="1">
    <source>
        <dbReference type="ARBA" id="ARBA00004123"/>
    </source>
</evidence>
<keyword evidence="6" id="KW-0963">Cytoplasm</keyword>
<dbReference type="AlphaFoldDB" id="A0A7K9YRF2"/>
<evidence type="ECO:0000256" key="12">
    <source>
        <dbReference type="ARBA" id="ARBA00023242"/>
    </source>
</evidence>
<dbReference type="SUPFAM" id="SSF52540">
    <property type="entry name" value="P-loop containing nucleoside triphosphate hydrolases"/>
    <property type="match status" value="2"/>
</dbReference>
<dbReference type="EMBL" id="VXAB01010069">
    <property type="protein sequence ID" value="NXJ12645.1"/>
    <property type="molecule type" value="Genomic_DNA"/>
</dbReference>
<feature type="region of interest" description="Disordered" evidence="17">
    <location>
        <begin position="17"/>
        <end position="38"/>
    </location>
</feature>
<keyword evidence="12" id="KW-0539">Nucleus</keyword>
<evidence type="ECO:0000313" key="20">
    <source>
        <dbReference type="EMBL" id="NXJ12645.1"/>
    </source>
</evidence>
<evidence type="ECO:0000256" key="10">
    <source>
        <dbReference type="ARBA" id="ARBA00022806"/>
    </source>
</evidence>
<dbReference type="InterPro" id="IPR027785">
    <property type="entry name" value="UvrD-like_helicase_C"/>
</dbReference>
<dbReference type="InterPro" id="IPR027417">
    <property type="entry name" value="P-loop_NTPase"/>
</dbReference>
<dbReference type="GO" id="GO:1903775">
    <property type="term" value="P:regulation of DNA double-strand break processing"/>
    <property type="evidence" value="ECO:0007669"/>
    <property type="project" value="UniProtKB-ARBA"/>
</dbReference>
<feature type="region of interest" description="Disordered" evidence="17">
    <location>
        <begin position="938"/>
        <end position="1041"/>
    </location>
</feature>
<dbReference type="GO" id="GO:2000042">
    <property type="term" value="P:negative regulation of double-strand break repair via homologous recombination"/>
    <property type="evidence" value="ECO:0007669"/>
    <property type="project" value="UniProtKB-ARBA"/>
</dbReference>
<feature type="non-terminal residue" evidence="20">
    <location>
        <position position="1041"/>
    </location>
</feature>
<evidence type="ECO:0000256" key="6">
    <source>
        <dbReference type="ARBA" id="ARBA00022490"/>
    </source>
</evidence>
<dbReference type="GO" id="GO:0005737">
    <property type="term" value="C:cytoplasm"/>
    <property type="evidence" value="ECO:0007669"/>
    <property type="project" value="UniProtKB-SubCell"/>
</dbReference>
<feature type="compositionally biased region" description="Polar residues" evidence="17">
    <location>
        <begin position="938"/>
        <end position="950"/>
    </location>
</feature>
<dbReference type="GO" id="GO:0016787">
    <property type="term" value="F:hydrolase activity"/>
    <property type="evidence" value="ECO:0007669"/>
    <property type="project" value="UniProtKB-KW"/>
</dbReference>
<evidence type="ECO:0000259" key="18">
    <source>
        <dbReference type="Pfam" id="PF13538"/>
    </source>
</evidence>
<dbReference type="OrthoDB" id="416437at2759"/>
<evidence type="ECO:0000256" key="13">
    <source>
        <dbReference type="ARBA" id="ARBA00047995"/>
    </source>
</evidence>
<comment type="similarity">
    <text evidence="15">Belongs to the RecD family. HELB subfamily.</text>
</comment>
<evidence type="ECO:0000256" key="15">
    <source>
        <dbReference type="ARBA" id="ARBA00061441"/>
    </source>
</evidence>
<feature type="compositionally biased region" description="Polar residues" evidence="17">
    <location>
        <begin position="975"/>
        <end position="1001"/>
    </location>
</feature>
<comment type="caution">
    <text evidence="20">The sequence shown here is derived from an EMBL/GenBank/DDBJ whole genome shotgun (WGS) entry which is preliminary data.</text>
</comment>
<organism evidence="20 21">
    <name type="scientific">Odontophorus gujanensis</name>
    <name type="common">marbled wood quail</name>
    <dbReference type="NCBI Taxonomy" id="886794"/>
    <lineage>
        <taxon>Eukaryota</taxon>
        <taxon>Metazoa</taxon>
        <taxon>Chordata</taxon>
        <taxon>Craniata</taxon>
        <taxon>Vertebrata</taxon>
        <taxon>Euteleostomi</taxon>
        <taxon>Archelosauria</taxon>
        <taxon>Archosauria</taxon>
        <taxon>Dinosauria</taxon>
        <taxon>Saurischia</taxon>
        <taxon>Theropoda</taxon>
        <taxon>Coelurosauria</taxon>
        <taxon>Aves</taxon>
        <taxon>Neognathae</taxon>
        <taxon>Galloanserae</taxon>
        <taxon>Galliformes</taxon>
        <taxon>Odontophoridae</taxon>
        <taxon>Odontophorus</taxon>
    </lineage>
</organism>
<dbReference type="PANTHER" id="PTHR43788:SF6">
    <property type="entry name" value="DNA HELICASE B"/>
    <property type="match status" value="1"/>
</dbReference>
<dbReference type="EC" id="3.6.4.12" evidence="4"/>
<dbReference type="Gene3D" id="2.30.30.940">
    <property type="match status" value="1"/>
</dbReference>
<dbReference type="Pfam" id="PF13604">
    <property type="entry name" value="AAA_30"/>
    <property type="match status" value="1"/>
</dbReference>
<dbReference type="GO" id="GO:0005524">
    <property type="term" value="F:ATP binding"/>
    <property type="evidence" value="ECO:0007669"/>
    <property type="project" value="UniProtKB-KW"/>
</dbReference>
<evidence type="ECO:0000256" key="14">
    <source>
        <dbReference type="ARBA" id="ARBA00055511"/>
    </source>
</evidence>
<evidence type="ECO:0000313" key="21">
    <source>
        <dbReference type="Proteomes" id="UP000522663"/>
    </source>
</evidence>
<dbReference type="GO" id="GO:0005634">
    <property type="term" value="C:nucleus"/>
    <property type="evidence" value="ECO:0007669"/>
    <property type="project" value="UniProtKB-SubCell"/>
</dbReference>
<dbReference type="CDD" id="cd17933">
    <property type="entry name" value="DEXSc_RecD-like"/>
    <property type="match status" value="1"/>
</dbReference>
<dbReference type="Pfam" id="PF13538">
    <property type="entry name" value="UvrD_C_2"/>
    <property type="match status" value="1"/>
</dbReference>
<evidence type="ECO:0000256" key="8">
    <source>
        <dbReference type="ARBA" id="ARBA00022741"/>
    </source>
</evidence>
<dbReference type="GO" id="GO:0005694">
    <property type="term" value="C:chromosome"/>
    <property type="evidence" value="ECO:0007669"/>
    <property type="project" value="UniProtKB-SubCell"/>
</dbReference>
<name>A0A7K9YRF2_9GALL</name>
<evidence type="ECO:0000256" key="7">
    <source>
        <dbReference type="ARBA" id="ARBA00022553"/>
    </source>
</evidence>
<evidence type="ECO:0000259" key="19">
    <source>
        <dbReference type="Pfam" id="PF25894"/>
    </source>
</evidence>
<keyword evidence="8" id="KW-0547">Nucleotide-binding</keyword>
<keyword evidence="11" id="KW-0067">ATP-binding</keyword>
<dbReference type="GO" id="GO:0017116">
    <property type="term" value="F:single-stranded DNA helicase activity"/>
    <property type="evidence" value="ECO:0007669"/>
    <property type="project" value="TreeGrafter"/>
</dbReference>
<dbReference type="InterPro" id="IPR058839">
    <property type="entry name" value="WHD_HELB"/>
</dbReference>
<comment type="catalytic activity">
    <reaction evidence="13">
        <text>ATP + H2O = ADP + phosphate + H(+)</text>
        <dbReference type="Rhea" id="RHEA:13065"/>
        <dbReference type="ChEBI" id="CHEBI:15377"/>
        <dbReference type="ChEBI" id="CHEBI:15378"/>
        <dbReference type="ChEBI" id="CHEBI:30616"/>
        <dbReference type="ChEBI" id="CHEBI:43474"/>
        <dbReference type="ChEBI" id="CHEBI:456216"/>
        <dbReference type="EC" id="3.6.4.12"/>
    </reaction>
</comment>
<keyword evidence="7" id="KW-0597">Phosphoprotein</keyword>
<feature type="compositionally biased region" description="Polar residues" evidence="17">
    <location>
        <begin position="1009"/>
        <end position="1026"/>
    </location>
</feature>
<evidence type="ECO:0000256" key="11">
    <source>
        <dbReference type="ARBA" id="ARBA00022840"/>
    </source>
</evidence>
<dbReference type="Proteomes" id="UP000522663">
    <property type="component" value="Unassembled WGS sequence"/>
</dbReference>